<dbReference type="EMBL" id="UOFE01000026">
    <property type="protein sequence ID" value="VAW52310.1"/>
    <property type="molecule type" value="Genomic_DNA"/>
</dbReference>
<dbReference type="PANTHER" id="PTHR30373">
    <property type="entry name" value="UPF0603 PROTEIN YGCG"/>
    <property type="match status" value="1"/>
</dbReference>
<dbReference type="AlphaFoldDB" id="A0A3B0WII5"/>
<feature type="domain" description="TPM" evidence="2">
    <location>
        <begin position="100"/>
        <end position="180"/>
    </location>
</feature>
<keyword evidence="1" id="KW-1133">Transmembrane helix</keyword>
<feature type="transmembrane region" description="Helical" evidence="1">
    <location>
        <begin position="67"/>
        <end position="90"/>
    </location>
</feature>
<gene>
    <name evidence="3" type="ORF">MNBD_GAMMA05-166</name>
</gene>
<evidence type="ECO:0000313" key="3">
    <source>
        <dbReference type="EMBL" id="VAW52310.1"/>
    </source>
</evidence>
<evidence type="ECO:0000256" key="1">
    <source>
        <dbReference type="SAM" id="Phobius"/>
    </source>
</evidence>
<feature type="transmembrane region" description="Helical" evidence="1">
    <location>
        <begin position="43"/>
        <end position="61"/>
    </location>
</feature>
<keyword evidence="1" id="KW-0472">Membrane</keyword>
<evidence type="ECO:0000259" key="2">
    <source>
        <dbReference type="Pfam" id="PF04536"/>
    </source>
</evidence>
<reference evidence="3" key="1">
    <citation type="submission" date="2018-06" db="EMBL/GenBank/DDBJ databases">
        <authorList>
            <person name="Zhirakovskaya E."/>
        </authorList>
    </citation>
    <scope>NUCLEOTIDE SEQUENCE</scope>
</reference>
<dbReference type="Gene3D" id="3.10.310.50">
    <property type="match status" value="1"/>
</dbReference>
<accession>A0A3B0WII5</accession>
<dbReference type="PANTHER" id="PTHR30373:SF8">
    <property type="entry name" value="BLL7265 PROTEIN"/>
    <property type="match status" value="1"/>
</dbReference>
<dbReference type="InterPro" id="IPR007621">
    <property type="entry name" value="TPM_dom"/>
</dbReference>
<name>A0A3B0WII5_9ZZZZ</name>
<organism evidence="3">
    <name type="scientific">hydrothermal vent metagenome</name>
    <dbReference type="NCBI Taxonomy" id="652676"/>
    <lineage>
        <taxon>unclassified sequences</taxon>
        <taxon>metagenomes</taxon>
        <taxon>ecological metagenomes</taxon>
    </lineage>
</organism>
<proteinExistence type="predicted"/>
<protein>
    <recommendedName>
        <fullName evidence="2">TPM domain-containing protein</fullName>
    </recommendedName>
</protein>
<dbReference type="Pfam" id="PF04536">
    <property type="entry name" value="TPM_phosphatase"/>
    <property type="match status" value="1"/>
</dbReference>
<sequence length="206" mass="22985">MIEITQAERDKVSKAVHEAEKHTTGEIVPMIVTQSDDYSGARWRLAVAGALFSGFLAYFFLSDYDPAWILYAQIPGLYIGYALGNFGAILRPFMLEEKIDEEVNQRALQAFYEHNLHATKNRTAILIMVSLLERRVEILADAGINSKVPKDTWQGIVSDMITCIKANDLSEGFCIAVSECGNILAKDFPGNHDNPDEVCNKLIVED</sequence>
<keyword evidence="1" id="KW-0812">Transmembrane</keyword>